<gene>
    <name evidence="10" type="primary">LOC110988509</name>
</gene>
<evidence type="ECO:0000256" key="4">
    <source>
        <dbReference type="ARBA" id="ARBA00022824"/>
    </source>
</evidence>
<evidence type="ECO:0000256" key="2">
    <source>
        <dbReference type="ARBA" id="ARBA00004240"/>
    </source>
</evidence>
<evidence type="ECO:0000256" key="5">
    <source>
        <dbReference type="ARBA" id="ARBA00022902"/>
    </source>
</evidence>
<dbReference type="AlphaFoldDB" id="A0A8B7ZQB9"/>
<keyword evidence="4" id="KW-0256">Endoplasmic reticulum</keyword>
<name>A0A8B7ZQB9_ACAPL</name>
<dbReference type="RefSeq" id="XP_022107778.1">
    <property type="nucleotide sequence ID" value="XM_022252086.1"/>
</dbReference>
<dbReference type="GO" id="GO:0030008">
    <property type="term" value="C:TRAPP complex"/>
    <property type="evidence" value="ECO:0007669"/>
    <property type="project" value="TreeGrafter"/>
</dbReference>
<evidence type="ECO:0000256" key="3">
    <source>
        <dbReference type="ARBA" id="ARBA00006218"/>
    </source>
</evidence>
<evidence type="ECO:0000256" key="8">
    <source>
        <dbReference type="ARBA" id="ARBA00074542"/>
    </source>
</evidence>
<evidence type="ECO:0000313" key="10">
    <source>
        <dbReference type="RefSeq" id="XP_022107778.1"/>
    </source>
</evidence>
<dbReference type="CTD" id="122553"/>
<dbReference type="CDD" id="cd14944">
    <property type="entry name" value="TRAPPC6A_Trs33"/>
    <property type="match status" value="1"/>
</dbReference>
<dbReference type="OrthoDB" id="941624at2759"/>
<protein>
    <recommendedName>
        <fullName evidence="8">Trafficking protein particle complex subunit 6B</fullName>
    </recommendedName>
</protein>
<dbReference type="PANTHER" id="PTHR12817">
    <property type="entry name" value="TRAFFICKING PROTEIN PARTICLE COMPLEX SUBUNIT 6B"/>
    <property type="match status" value="1"/>
</dbReference>
<comment type="subcellular location">
    <subcellularLocation>
        <location evidence="2">Endoplasmic reticulum</location>
    </subcellularLocation>
    <subcellularLocation>
        <location evidence="1">Golgi apparatus</location>
        <location evidence="1">cis-Golgi network</location>
    </subcellularLocation>
</comment>
<keyword evidence="9" id="KW-1185">Reference proteome</keyword>
<organism evidence="9 10">
    <name type="scientific">Acanthaster planci</name>
    <name type="common">Crown-of-thorns starfish</name>
    <dbReference type="NCBI Taxonomy" id="133434"/>
    <lineage>
        <taxon>Eukaryota</taxon>
        <taxon>Metazoa</taxon>
        <taxon>Echinodermata</taxon>
        <taxon>Eleutherozoa</taxon>
        <taxon>Asterozoa</taxon>
        <taxon>Asteroidea</taxon>
        <taxon>Valvatacea</taxon>
        <taxon>Valvatida</taxon>
        <taxon>Acanthasteridae</taxon>
        <taxon>Acanthaster</taxon>
    </lineage>
</organism>
<dbReference type="GO" id="GO:0005783">
    <property type="term" value="C:endoplasmic reticulum"/>
    <property type="evidence" value="ECO:0007669"/>
    <property type="project" value="UniProtKB-SubCell"/>
</dbReference>
<comment type="similarity">
    <text evidence="3">Belongs to the TRAPP small subunits family. BET3 subfamily.</text>
</comment>
<proteinExistence type="inferred from homology"/>
<dbReference type="Gene3D" id="3.30.1380.20">
    <property type="entry name" value="Trafficking protein particle complex subunit 3"/>
    <property type="match status" value="1"/>
</dbReference>
<evidence type="ECO:0000256" key="1">
    <source>
        <dbReference type="ARBA" id="ARBA00004222"/>
    </source>
</evidence>
<dbReference type="GeneID" id="110988509"/>
<sequence>MKMADDVLFEFLHMEIVSYVEQSARKDEKDRLVAKLEQMGYRVGQSVAERFTKDTPRFSSELDIIKFICKDFWSSVYKKQIDNLRTNHQGVYVLQDNKFRFLVQLSASKQYLEVAPKYLAFTCGLVRGALASLGMKCIVTAEVSNMPACKFQIMIQRS</sequence>
<dbReference type="OMA" id="CKEFWTA"/>
<accession>A0A8B7ZQB9</accession>
<comment type="function">
    <text evidence="7">Component of a transport protein particle (TRAPP) complex that may function in specific stages of inter-organelle traffic. Specifically involved in the early development of neural circuitry, likely by controlling the frequency and amplitude of intracellular calcium transients implicated in the regulation of neuron differentiation and survival.</text>
</comment>
<evidence type="ECO:0000256" key="6">
    <source>
        <dbReference type="ARBA" id="ARBA00023034"/>
    </source>
</evidence>
<evidence type="ECO:0000256" key="7">
    <source>
        <dbReference type="ARBA" id="ARBA00057720"/>
    </source>
</evidence>
<evidence type="ECO:0000313" key="9">
    <source>
        <dbReference type="Proteomes" id="UP000694845"/>
    </source>
</evidence>
<dbReference type="GO" id="GO:0005801">
    <property type="term" value="C:cis-Golgi network"/>
    <property type="evidence" value="ECO:0007669"/>
    <property type="project" value="TreeGrafter"/>
</dbReference>
<dbReference type="PANTHER" id="PTHR12817:SF0">
    <property type="entry name" value="GEO08327P1"/>
    <property type="match status" value="1"/>
</dbReference>
<dbReference type="Proteomes" id="UP000694845">
    <property type="component" value="Unplaced"/>
</dbReference>
<dbReference type="GO" id="GO:0006888">
    <property type="term" value="P:endoplasmic reticulum to Golgi vesicle-mediated transport"/>
    <property type="evidence" value="ECO:0007669"/>
    <property type="project" value="TreeGrafter"/>
</dbReference>
<keyword evidence="6" id="KW-0333">Golgi apparatus</keyword>
<dbReference type="SUPFAM" id="SSF111126">
    <property type="entry name" value="Ligand-binding domain in the NO signalling and Golgi transport"/>
    <property type="match status" value="1"/>
</dbReference>
<keyword evidence="5" id="KW-0524">Neurogenesis</keyword>
<dbReference type="FunFam" id="3.30.1380.20:FF:000004">
    <property type="entry name" value="Trafficking protein particle complex subunit 6B"/>
    <property type="match status" value="1"/>
</dbReference>
<dbReference type="KEGG" id="aplc:110988509"/>
<reference evidence="10" key="1">
    <citation type="submission" date="2025-08" db="UniProtKB">
        <authorList>
            <consortium name="RefSeq"/>
        </authorList>
    </citation>
    <scope>IDENTIFICATION</scope>
</reference>
<dbReference type="GO" id="GO:0005802">
    <property type="term" value="C:trans-Golgi network"/>
    <property type="evidence" value="ECO:0007669"/>
    <property type="project" value="TreeGrafter"/>
</dbReference>
<dbReference type="Pfam" id="PF04051">
    <property type="entry name" value="TRAPP"/>
    <property type="match status" value="1"/>
</dbReference>
<dbReference type="InterPro" id="IPR007194">
    <property type="entry name" value="TRAPP_component"/>
</dbReference>
<dbReference type="GO" id="GO:0007399">
    <property type="term" value="P:nervous system development"/>
    <property type="evidence" value="ECO:0007669"/>
    <property type="project" value="UniProtKB-KW"/>
</dbReference>
<dbReference type="InterPro" id="IPR037992">
    <property type="entry name" value="TRAPPC6/Trs33"/>
</dbReference>
<dbReference type="InterPro" id="IPR024096">
    <property type="entry name" value="NO_sig/Golgi_transp_ligand-bd"/>
</dbReference>